<dbReference type="EMBL" id="CAJVPK010000082">
    <property type="protein sequence ID" value="CAG8444826.1"/>
    <property type="molecule type" value="Genomic_DNA"/>
</dbReference>
<feature type="region of interest" description="Disordered" evidence="6">
    <location>
        <begin position="1"/>
        <end position="27"/>
    </location>
</feature>
<keyword evidence="3 5" id="KW-0238">DNA-binding</keyword>
<evidence type="ECO:0000313" key="9">
    <source>
        <dbReference type="EMBL" id="CAG8444826.1"/>
    </source>
</evidence>
<dbReference type="GO" id="GO:0003700">
    <property type="term" value="F:DNA-binding transcription factor activity"/>
    <property type="evidence" value="ECO:0007669"/>
    <property type="project" value="TreeGrafter"/>
</dbReference>
<dbReference type="CDD" id="cd00086">
    <property type="entry name" value="homeodomain"/>
    <property type="match status" value="1"/>
</dbReference>
<sequence length="647" mass="72958">MEEGNNGNNGNNQISNPMTLTQQRSTRPRFQFTPQHKELLESVYQTSAYPDKTSKQQIAALIGATEIQVNEWFQRRRKKDPAISTKMAANISNTGSHTSQFNAMPIISNNAFTNLFNSGNATPTQNISTAPSVTTPQVQFTSSAITSPFLPYSGSVNPPIPNHEVYVYIGDSQGATTNSDNKSEKRDEKNMSTDTSRQLIESIMPYLKSDLGLISSQVVYDFLHKVKDAPLSARGSILHIIDQTKDNETLKCLVNERVCYLLRNWIKEEAKLPDSDLLLKLLQTVNHLPIDTEALSSSGLGRVVNNTRVKDSQIPGVSALASLLINKWIEEKRRIDVKVSTETTRPVATSSSNIKTITKSSTPISSKSSNQSSQSSQMTSKLIKGRDSGFSRFVKPEQKTKEIDPKIRARPDASLFDEILGNLSMSKPPTKQMTQTNNEKQASHESQDNERQSTQSTNVQLNTSSLGSTVQKSSSMEIIEDSPTTNLRDNNRKEIKSVSSKKRKRVTFATELTQVRLFEDEEPEELEFSTANTPHQFGNARDLDRNEGLTAFKREERERQILEAIYITSDQVPFSPAEPDENLQPHIKSREIALYEEFNNEHEYDDRTDSDFFENDLDSSPSEELLRTLHQEWKSRMWYTIWLGECL</sequence>
<feature type="compositionally biased region" description="Basic and acidic residues" evidence="6">
    <location>
        <begin position="441"/>
        <end position="451"/>
    </location>
</feature>
<evidence type="ECO:0000259" key="8">
    <source>
        <dbReference type="PROSITE" id="PS51319"/>
    </source>
</evidence>
<reference evidence="9" key="1">
    <citation type="submission" date="2021-06" db="EMBL/GenBank/DDBJ databases">
        <authorList>
            <person name="Kallberg Y."/>
            <person name="Tangrot J."/>
            <person name="Rosling A."/>
        </authorList>
    </citation>
    <scope>NUCLEOTIDE SEQUENCE</scope>
    <source>
        <strain evidence="9">AZ414A</strain>
    </source>
</reference>
<feature type="region of interest" description="Disordered" evidence="6">
    <location>
        <begin position="173"/>
        <end position="195"/>
    </location>
</feature>
<evidence type="ECO:0000256" key="5">
    <source>
        <dbReference type="RuleBase" id="RU000682"/>
    </source>
</evidence>
<evidence type="ECO:0000256" key="2">
    <source>
        <dbReference type="ARBA" id="ARBA00010341"/>
    </source>
</evidence>
<feature type="domain" description="Homeobox" evidence="7">
    <location>
        <begin position="23"/>
        <end position="83"/>
    </location>
</feature>
<dbReference type="GO" id="GO:0006357">
    <property type="term" value="P:regulation of transcription by RNA polymerase II"/>
    <property type="evidence" value="ECO:0007669"/>
    <property type="project" value="TreeGrafter"/>
</dbReference>
<feature type="DNA-binding region" description="Homeobox" evidence="3">
    <location>
        <begin position="25"/>
        <end position="84"/>
    </location>
</feature>
<dbReference type="PANTHER" id="PTHR24332">
    <property type="entry name" value="HOMEOBOX PROTEIN CDX"/>
    <property type="match status" value="1"/>
</dbReference>
<dbReference type="InterPro" id="IPR047152">
    <property type="entry name" value="Caudal_homeobox"/>
</dbReference>
<dbReference type="PROSITE" id="PS51319">
    <property type="entry name" value="TFIIS_N"/>
    <property type="match status" value="1"/>
</dbReference>
<feature type="compositionally biased region" description="Polar residues" evidence="6">
    <location>
        <begin position="423"/>
        <end position="440"/>
    </location>
</feature>
<comment type="similarity">
    <text evidence="2">Belongs to the Caudal homeobox family.</text>
</comment>
<dbReference type="InterPro" id="IPR017923">
    <property type="entry name" value="TFIIS_N"/>
</dbReference>
<dbReference type="GO" id="GO:0000977">
    <property type="term" value="F:RNA polymerase II transcription regulatory region sequence-specific DNA binding"/>
    <property type="evidence" value="ECO:0007669"/>
    <property type="project" value="TreeGrafter"/>
</dbReference>
<keyword evidence="3 5" id="KW-0371">Homeobox</keyword>
<dbReference type="Gene3D" id="1.10.10.60">
    <property type="entry name" value="Homeodomain-like"/>
    <property type="match status" value="1"/>
</dbReference>
<evidence type="ECO:0000259" key="7">
    <source>
        <dbReference type="PROSITE" id="PS50071"/>
    </source>
</evidence>
<feature type="compositionally biased region" description="Low complexity" evidence="6">
    <location>
        <begin position="349"/>
        <end position="380"/>
    </location>
</feature>
<feature type="region of interest" description="Disordered" evidence="6">
    <location>
        <begin position="523"/>
        <end position="542"/>
    </location>
</feature>
<dbReference type="GO" id="GO:0009948">
    <property type="term" value="P:anterior/posterior axis specification"/>
    <property type="evidence" value="ECO:0007669"/>
    <property type="project" value="TreeGrafter"/>
</dbReference>
<evidence type="ECO:0000256" key="4">
    <source>
        <dbReference type="PROSITE-ProRule" id="PRU00649"/>
    </source>
</evidence>
<dbReference type="OrthoDB" id="6159439at2759"/>
<dbReference type="InterPro" id="IPR001356">
    <property type="entry name" value="HD"/>
</dbReference>
<feature type="compositionally biased region" description="Basic and acidic residues" evidence="6">
    <location>
        <begin position="181"/>
        <end position="191"/>
    </location>
</feature>
<feature type="region of interest" description="Disordered" evidence="6">
    <location>
        <begin position="423"/>
        <end position="502"/>
    </location>
</feature>
<evidence type="ECO:0000256" key="6">
    <source>
        <dbReference type="SAM" id="MobiDB-lite"/>
    </source>
</evidence>
<gene>
    <name evidence="9" type="ORF">DEBURN_LOCUS1719</name>
</gene>
<dbReference type="SMART" id="SM00389">
    <property type="entry name" value="HOX"/>
    <property type="match status" value="1"/>
</dbReference>
<dbReference type="Pfam" id="PF00046">
    <property type="entry name" value="Homeodomain"/>
    <property type="match status" value="1"/>
</dbReference>
<keyword evidence="10" id="KW-1185">Reference proteome</keyword>
<proteinExistence type="inferred from homology"/>
<feature type="compositionally biased region" description="Polar residues" evidence="6">
    <location>
        <begin position="452"/>
        <end position="488"/>
    </location>
</feature>
<dbReference type="SUPFAM" id="SSF47676">
    <property type="entry name" value="Conserved domain common to transcription factors TFIIS, elongin A, CRSP70"/>
    <property type="match status" value="1"/>
</dbReference>
<dbReference type="Proteomes" id="UP000789706">
    <property type="component" value="Unassembled WGS sequence"/>
</dbReference>
<feature type="domain" description="TFIIS N-terminal" evidence="8">
    <location>
        <begin position="260"/>
        <end position="338"/>
    </location>
</feature>
<feature type="compositionally biased region" description="Basic and acidic residues" evidence="6">
    <location>
        <begin position="384"/>
        <end position="410"/>
    </location>
</feature>
<protein>
    <submittedName>
        <fullName evidence="9">382_t:CDS:1</fullName>
    </submittedName>
</protein>
<dbReference type="InterPro" id="IPR009057">
    <property type="entry name" value="Homeodomain-like_sf"/>
</dbReference>
<comment type="subcellular location">
    <subcellularLocation>
        <location evidence="1 4 5">Nucleus</location>
    </subcellularLocation>
</comment>
<dbReference type="PANTHER" id="PTHR24332:SF9">
    <property type="entry name" value="HOMEOTIC PROTEIN CAUDAL"/>
    <property type="match status" value="1"/>
</dbReference>
<feature type="region of interest" description="Disordered" evidence="6">
    <location>
        <begin position="340"/>
        <end position="410"/>
    </location>
</feature>
<evidence type="ECO:0000256" key="1">
    <source>
        <dbReference type="ARBA" id="ARBA00004123"/>
    </source>
</evidence>
<dbReference type="GO" id="GO:0005634">
    <property type="term" value="C:nucleus"/>
    <property type="evidence" value="ECO:0007669"/>
    <property type="project" value="UniProtKB-SubCell"/>
</dbReference>
<evidence type="ECO:0000313" key="10">
    <source>
        <dbReference type="Proteomes" id="UP000789706"/>
    </source>
</evidence>
<feature type="compositionally biased region" description="Low complexity" evidence="6">
    <location>
        <begin position="1"/>
        <end position="12"/>
    </location>
</feature>
<dbReference type="Pfam" id="PF08711">
    <property type="entry name" value="Med26"/>
    <property type="match status" value="1"/>
</dbReference>
<organism evidence="9 10">
    <name type="scientific">Diversispora eburnea</name>
    <dbReference type="NCBI Taxonomy" id="1213867"/>
    <lineage>
        <taxon>Eukaryota</taxon>
        <taxon>Fungi</taxon>
        <taxon>Fungi incertae sedis</taxon>
        <taxon>Mucoromycota</taxon>
        <taxon>Glomeromycotina</taxon>
        <taxon>Glomeromycetes</taxon>
        <taxon>Diversisporales</taxon>
        <taxon>Diversisporaceae</taxon>
        <taxon>Diversispora</taxon>
    </lineage>
</organism>
<dbReference type="SUPFAM" id="SSF46689">
    <property type="entry name" value="Homeodomain-like"/>
    <property type="match status" value="1"/>
</dbReference>
<feature type="compositionally biased region" description="Polar residues" evidence="6">
    <location>
        <begin position="13"/>
        <end position="25"/>
    </location>
</feature>
<dbReference type="Gene3D" id="1.20.930.10">
    <property type="entry name" value="Conserved domain common to transcription factors TFIIS, elongin A, CRSP70"/>
    <property type="match status" value="1"/>
</dbReference>
<dbReference type="InterPro" id="IPR035441">
    <property type="entry name" value="TFIIS/LEDGF_dom_sf"/>
</dbReference>
<name>A0A9N8VB05_9GLOM</name>
<evidence type="ECO:0000256" key="3">
    <source>
        <dbReference type="PROSITE-ProRule" id="PRU00108"/>
    </source>
</evidence>
<dbReference type="AlphaFoldDB" id="A0A9N8VB05"/>
<dbReference type="GO" id="GO:0030154">
    <property type="term" value="P:cell differentiation"/>
    <property type="evidence" value="ECO:0007669"/>
    <property type="project" value="TreeGrafter"/>
</dbReference>
<comment type="caution">
    <text evidence="9">The sequence shown here is derived from an EMBL/GenBank/DDBJ whole genome shotgun (WGS) entry which is preliminary data.</text>
</comment>
<accession>A0A9N8VB05</accession>
<dbReference type="PROSITE" id="PS50071">
    <property type="entry name" value="HOMEOBOX_2"/>
    <property type="match status" value="1"/>
</dbReference>
<keyword evidence="4 5" id="KW-0539">Nucleus</keyword>